<dbReference type="AlphaFoldDB" id="B3RL21"/>
<proteinExistence type="predicted"/>
<keyword evidence="3" id="KW-1185">Reference proteome</keyword>
<accession>B3RL21</accession>
<evidence type="ECO:0000313" key="2">
    <source>
        <dbReference type="EMBL" id="EDV29473.1"/>
    </source>
</evidence>
<protein>
    <submittedName>
        <fullName evidence="2">Uncharacterized protein</fullName>
    </submittedName>
</protein>
<dbReference type="InParanoid" id="B3RL21"/>
<dbReference type="EMBL" id="DS985241">
    <property type="protein sequence ID" value="EDV29473.1"/>
    <property type="molecule type" value="Genomic_DNA"/>
</dbReference>
<feature type="region of interest" description="Disordered" evidence="1">
    <location>
        <begin position="40"/>
        <end position="68"/>
    </location>
</feature>
<evidence type="ECO:0000256" key="1">
    <source>
        <dbReference type="SAM" id="MobiDB-lite"/>
    </source>
</evidence>
<evidence type="ECO:0000313" key="3">
    <source>
        <dbReference type="Proteomes" id="UP000009022"/>
    </source>
</evidence>
<reference evidence="2 3" key="1">
    <citation type="journal article" date="2008" name="Nature">
        <title>The Trichoplax genome and the nature of placozoans.</title>
        <authorList>
            <person name="Srivastava M."/>
            <person name="Begovic E."/>
            <person name="Chapman J."/>
            <person name="Putnam N.H."/>
            <person name="Hellsten U."/>
            <person name="Kawashima T."/>
            <person name="Kuo A."/>
            <person name="Mitros T."/>
            <person name="Salamov A."/>
            <person name="Carpenter M.L."/>
            <person name="Signorovitch A.Y."/>
            <person name="Moreno M.A."/>
            <person name="Kamm K."/>
            <person name="Grimwood J."/>
            <person name="Schmutz J."/>
            <person name="Shapiro H."/>
            <person name="Grigoriev I.V."/>
            <person name="Buss L.W."/>
            <person name="Schierwater B."/>
            <person name="Dellaporta S.L."/>
            <person name="Rokhsar D.S."/>
        </authorList>
    </citation>
    <scope>NUCLEOTIDE SEQUENCE [LARGE SCALE GENOMIC DNA]</scope>
    <source>
        <strain evidence="2 3">Grell-BS-1999</strain>
    </source>
</reference>
<feature type="compositionally biased region" description="Polar residues" evidence="1">
    <location>
        <begin position="1"/>
        <end position="11"/>
    </location>
</feature>
<feature type="region of interest" description="Disordered" evidence="1">
    <location>
        <begin position="1"/>
        <end position="20"/>
    </location>
</feature>
<dbReference type="RefSeq" id="XP_002108675.1">
    <property type="nucleotide sequence ID" value="XM_002108639.1"/>
</dbReference>
<sequence length="110" mass="12270">METTGETQQRSVDGRSKKKRVVVRSSTGLEDDFMQSDFSSLNDISGDSNTGSSSILNGQNRPNSLDDDDAKEEILLPVEIEENIIKLQLIDLFRGLSNYVFIFLKTSLPI</sequence>
<gene>
    <name evidence="2" type="ORF">TRIADDRAFT_51849</name>
</gene>
<dbReference type="GeneID" id="6749889"/>
<dbReference type="CTD" id="6749889"/>
<dbReference type="HOGENOM" id="CLU_2174158_0_0_1"/>
<dbReference type="Proteomes" id="UP000009022">
    <property type="component" value="Unassembled WGS sequence"/>
</dbReference>
<dbReference type="KEGG" id="tad:TRIADDRAFT_51849"/>
<name>B3RL21_TRIAD</name>
<organism evidence="2 3">
    <name type="scientific">Trichoplax adhaerens</name>
    <name type="common">Trichoplax reptans</name>
    <dbReference type="NCBI Taxonomy" id="10228"/>
    <lineage>
        <taxon>Eukaryota</taxon>
        <taxon>Metazoa</taxon>
        <taxon>Placozoa</taxon>
        <taxon>Uniplacotomia</taxon>
        <taxon>Trichoplacea</taxon>
        <taxon>Trichoplacidae</taxon>
        <taxon>Trichoplax</taxon>
    </lineage>
</organism>
<feature type="compositionally biased region" description="Polar residues" evidence="1">
    <location>
        <begin position="40"/>
        <end position="63"/>
    </location>
</feature>